<dbReference type="EMBL" id="FMBG01000025">
    <property type="protein sequence ID" value="SCC69269.1"/>
    <property type="molecule type" value="Genomic_DNA"/>
</dbReference>
<accession>A0AB37Z1V3</accession>
<gene>
    <name evidence="1" type="ORF">BC10311_06300</name>
</gene>
<comment type="caution">
    <text evidence="1">The sequence shown here is derived from an EMBL/GenBank/DDBJ whole genome shotgun (WGS) entry which is preliminary data.</text>
</comment>
<protein>
    <submittedName>
        <fullName evidence="1">Uncharacterized protein</fullName>
    </submittedName>
</protein>
<organism evidence="1 2">
    <name type="scientific">Bacillus wiedmannii</name>
    <dbReference type="NCBI Taxonomy" id="1890302"/>
    <lineage>
        <taxon>Bacteria</taxon>
        <taxon>Bacillati</taxon>
        <taxon>Bacillota</taxon>
        <taxon>Bacilli</taxon>
        <taxon>Bacillales</taxon>
        <taxon>Bacillaceae</taxon>
        <taxon>Bacillus</taxon>
        <taxon>Bacillus cereus group</taxon>
    </lineage>
</organism>
<proteinExistence type="predicted"/>
<reference evidence="1 2" key="1">
    <citation type="submission" date="2016-08" db="EMBL/GenBank/DDBJ databases">
        <authorList>
            <person name="Loux V."/>
            <person name="Rue O."/>
        </authorList>
    </citation>
    <scope>NUCLEOTIDE SEQUENCE [LARGE SCALE GENOMIC DNA]</scope>
    <source>
        <strain evidence="1 2">WSBC_10311</strain>
    </source>
</reference>
<evidence type="ECO:0000313" key="2">
    <source>
        <dbReference type="Proteomes" id="UP000195728"/>
    </source>
</evidence>
<sequence>MSTANSVA</sequence>
<dbReference type="Proteomes" id="UP000195728">
    <property type="component" value="Unassembled WGS sequence"/>
</dbReference>
<evidence type="ECO:0000313" key="1">
    <source>
        <dbReference type="EMBL" id="SCC69269.1"/>
    </source>
</evidence>
<name>A0AB37Z1V3_9BACI</name>